<keyword evidence="3" id="KW-1185">Reference proteome</keyword>
<feature type="region of interest" description="Disordered" evidence="1">
    <location>
        <begin position="41"/>
        <end position="80"/>
    </location>
</feature>
<evidence type="ECO:0000313" key="3">
    <source>
        <dbReference type="Proteomes" id="UP000308199"/>
    </source>
</evidence>
<reference evidence="2 3" key="1">
    <citation type="submission" date="2019-02" db="EMBL/GenBank/DDBJ databases">
        <title>Genome sequencing of the rare red list fungi Phellinidium pouzarii.</title>
        <authorList>
            <person name="Buettner E."/>
            <person name="Kellner H."/>
        </authorList>
    </citation>
    <scope>NUCLEOTIDE SEQUENCE [LARGE SCALE GENOMIC DNA]</scope>
    <source>
        <strain evidence="2 3">DSM 108285</strain>
    </source>
</reference>
<dbReference type="Proteomes" id="UP000308199">
    <property type="component" value="Unassembled WGS sequence"/>
</dbReference>
<accession>A0A4S4KZ38</accession>
<evidence type="ECO:0000313" key="2">
    <source>
        <dbReference type="EMBL" id="THH04192.1"/>
    </source>
</evidence>
<evidence type="ECO:0000256" key="1">
    <source>
        <dbReference type="SAM" id="MobiDB-lite"/>
    </source>
</evidence>
<gene>
    <name evidence="2" type="ORF">EW145_g5701</name>
</gene>
<feature type="compositionally biased region" description="Basic and acidic residues" evidence="1">
    <location>
        <begin position="58"/>
        <end position="67"/>
    </location>
</feature>
<proteinExistence type="predicted"/>
<organism evidence="2 3">
    <name type="scientific">Phellinidium pouzarii</name>
    <dbReference type="NCBI Taxonomy" id="167371"/>
    <lineage>
        <taxon>Eukaryota</taxon>
        <taxon>Fungi</taxon>
        <taxon>Dikarya</taxon>
        <taxon>Basidiomycota</taxon>
        <taxon>Agaricomycotina</taxon>
        <taxon>Agaricomycetes</taxon>
        <taxon>Hymenochaetales</taxon>
        <taxon>Hymenochaetaceae</taxon>
        <taxon>Phellinidium</taxon>
    </lineage>
</organism>
<name>A0A4S4KZ38_9AGAM</name>
<dbReference type="AlphaFoldDB" id="A0A4S4KZ38"/>
<dbReference type="EMBL" id="SGPK01000367">
    <property type="protein sequence ID" value="THH04192.1"/>
    <property type="molecule type" value="Genomic_DNA"/>
</dbReference>
<sequence length="122" mass="12691">MSAGRTTVVNGEPFLRLVNLDPSLLRECCIVLGIDSEDGHNGTSSGNCNGVRFGGWTDTRDGKDKGISFDGNGDDGGDGDSIDIVIVRDGGVQDPVCIVRDGSGIINNGGLNSYDGIDSEEK</sequence>
<protein>
    <submittedName>
        <fullName evidence="2">Uncharacterized protein</fullName>
    </submittedName>
</protein>
<comment type="caution">
    <text evidence="2">The sequence shown here is derived from an EMBL/GenBank/DDBJ whole genome shotgun (WGS) entry which is preliminary data.</text>
</comment>